<sequence>MIRQIAPAGIRADRRGAVLVEFALVLPVMVMVYLTIVQLVSAAACDRRATITARAMADLVSQYALLPPATLDTILAASGQMIAPCDASAATIRVSQVTIDDDRAARIVWSDAAAGRRPDTVGRAMSRSEIPPALRVPGTSLIYSDVAYDYDPGRWLPGPIRLRQSIIMMPRRSRSVTLSTG</sequence>
<keyword evidence="1" id="KW-0472">Membrane</keyword>
<protein>
    <submittedName>
        <fullName evidence="3">Flp pilus assembly protein TadG</fullName>
    </submittedName>
</protein>
<proteinExistence type="predicted"/>
<gene>
    <name evidence="3" type="ORF">GGQ96_000634</name>
</gene>
<keyword evidence="1" id="KW-0812">Transmembrane</keyword>
<evidence type="ECO:0000256" key="1">
    <source>
        <dbReference type="SAM" id="Phobius"/>
    </source>
</evidence>
<dbReference type="EMBL" id="JACHNY010000001">
    <property type="protein sequence ID" value="MBB4616528.1"/>
    <property type="molecule type" value="Genomic_DNA"/>
</dbReference>
<feature type="domain" description="TadE-like" evidence="2">
    <location>
        <begin position="16"/>
        <end position="55"/>
    </location>
</feature>
<accession>A0A7W7AGB6</accession>
<keyword evidence="4" id="KW-1185">Reference proteome</keyword>
<organism evidence="3 4">
    <name type="scientific">Sphingomonas abaci</name>
    <dbReference type="NCBI Taxonomy" id="237611"/>
    <lineage>
        <taxon>Bacteria</taxon>
        <taxon>Pseudomonadati</taxon>
        <taxon>Pseudomonadota</taxon>
        <taxon>Alphaproteobacteria</taxon>
        <taxon>Sphingomonadales</taxon>
        <taxon>Sphingomonadaceae</taxon>
        <taxon>Sphingomonas</taxon>
    </lineage>
</organism>
<dbReference type="InterPro" id="IPR012495">
    <property type="entry name" value="TadE-like_dom"/>
</dbReference>
<feature type="transmembrane region" description="Helical" evidence="1">
    <location>
        <begin position="20"/>
        <end position="40"/>
    </location>
</feature>
<evidence type="ECO:0000313" key="3">
    <source>
        <dbReference type="EMBL" id="MBB4616528.1"/>
    </source>
</evidence>
<dbReference type="AlphaFoldDB" id="A0A7W7AGB6"/>
<dbReference type="RefSeq" id="WP_184111438.1">
    <property type="nucleotide sequence ID" value="NZ_JACHNY010000001.1"/>
</dbReference>
<reference evidence="3 4" key="1">
    <citation type="submission" date="2020-08" db="EMBL/GenBank/DDBJ databases">
        <title>Genomic Encyclopedia of Type Strains, Phase IV (KMG-IV): sequencing the most valuable type-strain genomes for metagenomic binning, comparative biology and taxonomic classification.</title>
        <authorList>
            <person name="Goeker M."/>
        </authorList>
    </citation>
    <scope>NUCLEOTIDE SEQUENCE [LARGE SCALE GENOMIC DNA]</scope>
    <source>
        <strain evidence="3 4">DSM 15867</strain>
    </source>
</reference>
<evidence type="ECO:0000259" key="2">
    <source>
        <dbReference type="Pfam" id="PF07811"/>
    </source>
</evidence>
<evidence type="ECO:0000313" key="4">
    <source>
        <dbReference type="Proteomes" id="UP000574769"/>
    </source>
</evidence>
<dbReference type="Pfam" id="PF07811">
    <property type="entry name" value="TadE"/>
    <property type="match status" value="1"/>
</dbReference>
<dbReference type="Proteomes" id="UP000574769">
    <property type="component" value="Unassembled WGS sequence"/>
</dbReference>
<name>A0A7W7AGB6_9SPHN</name>
<keyword evidence="1" id="KW-1133">Transmembrane helix</keyword>
<comment type="caution">
    <text evidence="3">The sequence shown here is derived from an EMBL/GenBank/DDBJ whole genome shotgun (WGS) entry which is preliminary data.</text>
</comment>